<accession>A0A316DKH4</accession>
<dbReference type="Pfam" id="PF08870">
    <property type="entry name" value="DndE"/>
    <property type="match status" value="1"/>
</dbReference>
<dbReference type="AlphaFoldDB" id="A0A316DKH4"/>
<dbReference type="Gene3D" id="3.40.50.300">
    <property type="entry name" value="P-loop containing nucleotide triphosphate hydrolases"/>
    <property type="match status" value="2"/>
</dbReference>
<gene>
    <name evidence="1" type="ORF">LV89_04479</name>
</gene>
<dbReference type="OrthoDB" id="1356651at2"/>
<dbReference type="Gene3D" id="1.10.1220.160">
    <property type="entry name" value="DNA sulphur modification protein DndE"/>
    <property type="match status" value="1"/>
</dbReference>
<dbReference type="SUPFAM" id="SSF52540">
    <property type="entry name" value="P-loop containing nucleoside triphosphate hydrolases"/>
    <property type="match status" value="1"/>
</dbReference>
<dbReference type="PANTHER" id="PTHR30121:SF6">
    <property type="entry name" value="SLR6007 PROTEIN"/>
    <property type="match status" value="1"/>
</dbReference>
<keyword evidence="2" id="KW-1185">Reference proteome</keyword>
<sequence>MQINVSTSEETEAILAKLQSRFSVTSKNILMRIALAYSLTRGRKLSLSKPEDTKGNPYKEITIVGNYRSYYIALICQFYDIYKTDSDIPKYFKLHIDDGLRLLEKLFSESSNYNLSDFLLEHIERGIDSLEQAVSSNEPILFDERIRHTKVSNKGYFEGALKMLIGKNLKDESPIYATLNDTNLHNNAHIAVAGNSGTGKTQFALEILRQFVEVSSGSVNFIYLDFKGLKKDDVAALTPFFENTQTTFIDAPQVPFPLNPMSFIDTVNEKNKIMGINKLVDIITNYSNIGKNQQQTLRDATKDVFQGLKNGEYPSFKDIYDRVLEMEGSKASTLKEILESLSELDLFETKNDAKKSIFNQNYYLSLSGDLPNAIRFTSVFLIINYIYNNFMNMENAPVNDKLQAIRYVLLIDEAHVIFKDRKAQDLLEKILREIRSKGVSVVLLSQGIEEFNQPSFDFSSLCETAFLMDIKDKTNLKMMSKFLGLGEKDNTILARNMEAIQKGQAVSNLKGFKKAELFEVGQFWKSL</sequence>
<dbReference type="RefSeq" id="WP_109745130.1">
    <property type="nucleotide sequence ID" value="NZ_QGGO01000037.1"/>
</dbReference>
<name>A0A316DKH4_9BACT</name>
<evidence type="ECO:0000313" key="2">
    <source>
        <dbReference type="Proteomes" id="UP000245489"/>
    </source>
</evidence>
<dbReference type="InterPro" id="IPR038472">
    <property type="entry name" value="DndE_sf"/>
</dbReference>
<dbReference type="InterPro" id="IPR027417">
    <property type="entry name" value="P-loop_NTPase"/>
</dbReference>
<organism evidence="1 2">
    <name type="scientific">Arcicella aurantiaca</name>
    <dbReference type="NCBI Taxonomy" id="591202"/>
    <lineage>
        <taxon>Bacteria</taxon>
        <taxon>Pseudomonadati</taxon>
        <taxon>Bacteroidota</taxon>
        <taxon>Cytophagia</taxon>
        <taxon>Cytophagales</taxon>
        <taxon>Flectobacillaceae</taxon>
        <taxon>Arcicella</taxon>
    </lineage>
</organism>
<evidence type="ECO:0000313" key="1">
    <source>
        <dbReference type="EMBL" id="PWK17193.1"/>
    </source>
</evidence>
<dbReference type="Proteomes" id="UP000245489">
    <property type="component" value="Unassembled WGS sequence"/>
</dbReference>
<reference evidence="1 2" key="1">
    <citation type="submission" date="2018-05" db="EMBL/GenBank/DDBJ databases">
        <title>Genomic Encyclopedia of Archaeal and Bacterial Type Strains, Phase II (KMG-II): from individual species to whole genera.</title>
        <authorList>
            <person name="Goeker M."/>
        </authorList>
    </citation>
    <scope>NUCLEOTIDE SEQUENCE [LARGE SCALE GENOMIC DNA]</scope>
    <source>
        <strain evidence="1 2">DSM 22214</strain>
    </source>
</reference>
<protein>
    <submittedName>
        <fullName evidence="1">DNA sulfur modification protein DndE</fullName>
    </submittedName>
</protein>
<dbReference type="PANTHER" id="PTHR30121">
    <property type="entry name" value="UNCHARACTERIZED PROTEIN YJGR-RELATED"/>
    <property type="match status" value="1"/>
</dbReference>
<dbReference type="InterPro" id="IPR014969">
    <property type="entry name" value="DNA_S_DndE"/>
</dbReference>
<dbReference type="EMBL" id="QGGO01000037">
    <property type="protein sequence ID" value="PWK17193.1"/>
    <property type="molecule type" value="Genomic_DNA"/>
</dbReference>
<comment type="caution">
    <text evidence="1">The sequence shown here is derived from an EMBL/GenBank/DDBJ whole genome shotgun (WGS) entry which is preliminary data.</text>
</comment>
<dbReference type="InterPro" id="IPR051162">
    <property type="entry name" value="T4SS_component"/>
</dbReference>
<proteinExistence type="predicted"/>